<keyword evidence="7 9" id="KW-0560">Oxidoreductase</keyword>
<feature type="domain" description="Pyrroline-5-carboxylate reductase catalytic N-terminal" evidence="13">
    <location>
        <begin position="8"/>
        <end position="102"/>
    </location>
</feature>
<reference evidence="16" key="1">
    <citation type="submission" date="2018-12" db="EMBL/GenBank/DDBJ databases">
        <title>Tengunoibacter tsumagoiensis gen. nov., sp. nov., Dictyobacter kobayashii sp. nov., D. alpinus sp. nov., and D. joshuensis sp. nov. and description of Dictyobacteraceae fam. nov. within the order Ktedonobacterales isolated from Tengu-no-mugimeshi.</title>
        <authorList>
            <person name="Wang C.M."/>
            <person name="Zheng Y."/>
            <person name="Sakai Y."/>
            <person name="Toyoda A."/>
            <person name="Minakuchi Y."/>
            <person name="Abe K."/>
            <person name="Yokota A."/>
            <person name="Yabe S."/>
        </authorList>
    </citation>
    <scope>NUCLEOTIDE SEQUENCE [LARGE SCALE GENOMIC DNA]</scope>
    <source>
        <strain evidence="16">Uno3</strain>
    </source>
</reference>
<evidence type="ECO:0000256" key="8">
    <source>
        <dbReference type="ARBA" id="ARBA00058118"/>
    </source>
</evidence>
<evidence type="ECO:0000256" key="12">
    <source>
        <dbReference type="RuleBase" id="RU003903"/>
    </source>
</evidence>
<keyword evidence="3 9" id="KW-0963">Cytoplasm</keyword>
<feature type="binding site" evidence="11">
    <location>
        <begin position="73"/>
        <end position="76"/>
    </location>
    <ligand>
        <name>NADP(+)</name>
        <dbReference type="ChEBI" id="CHEBI:58349"/>
    </ligand>
</feature>
<dbReference type="EMBL" id="BIFR01000002">
    <property type="protein sequence ID" value="GCE16175.1"/>
    <property type="molecule type" value="Genomic_DNA"/>
</dbReference>
<name>A0A402AB37_9CHLR</name>
<dbReference type="InterPro" id="IPR053790">
    <property type="entry name" value="P5CR-like_CS"/>
</dbReference>
<dbReference type="FunFam" id="3.40.50.720:FF:000190">
    <property type="entry name" value="Pyrroline-5-carboxylate reductase"/>
    <property type="match status" value="1"/>
</dbReference>
<dbReference type="Proteomes" id="UP000287352">
    <property type="component" value="Unassembled WGS sequence"/>
</dbReference>
<evidence type="ECO:0000259" key="14">
    <source>
        <dbReference type="Pfam" id="PF14748"/>
    </source>
</evidence>
<dbReference type="InterPro" id="IPR000304">
    <property type="entry name" value="Pyrroline-COOH_reductase"/>
</dbReference>
<evidence type="ECO:0000256" key="7">
    <source>
        <dbReference type="ARBA" id="ARBA00023002"/>
    </source>
</evidence>
<dbReference type="GO" id="GO:0005737">
    <property type="term" value="C:cytoplasm"/>
    <property type="evidence" value="ECO:0007669"/>
    <property type="project" value="UniProtKB-SubCell"/>
</dbReference>
<evidence type="ECO:0000256" key="9">
    <source>
        <dbReference type="HAMAP-Rule" id="MF_01925"/>
    </source>
</evidence>
<comment type="catalytic activity">
    <reaction evidence="9">
        <text>L-proline + NAD(+) = (S)-1-pyrroline-5-carboxylate + NADH + 2 H(+)</text>
        <dbReference type="Rhea" id="RHEA:14105"/>
        <dbReference type="ChEBI" id="CHEBI:15378"/>
        <dbReference type="ChEBI" id="CHEBI:17388"/>
        <dbReference type="ChEBI" id="CHEBI:57540"/>
        <dbReference type="ChEBI" id="CHEBI:57945"/>
        <dbReference type="ChEBI" id="CHEBI:60039"/>
        <dbReference type="EC" id="1.5.1.2"/>
    </reaction>
</comment>
<dbReference type="PANTHER" id="PTHR11645">
    <property type="entry name" value="PYRROLINE-5-CARBOXYLATE REDUCTASE"/>
    <property type="match status" value="1"/>
</dbReference>
<evidence type="ECO:0000256" key="10">
    <source>
        <dbReference type="NCBIfam" id="TIGR00112"/>
    </source>
</evidence>
<dbReference type="Gene3D" id="1.10.3730.10">
    <property type="entry name" value="ProC C-terminal domain-like"/>
    <property type="match status" value="1"/>
</dbReference>
<dbReference type="SUPFAM" id="SSF48179">
    <property type="entry name" value="6-phosphogluconate dehydrogenase C-terminal domain-like"/>
    <property type="match status" value="1"/>
</dbReference>
<evidence type="ECO:0000256" key="11">
    <source>
        <dbReference type="PIRSR" id="PIRSR000193-1"/>
    </source>
</evidence>
<dbReference type="PIRSF" id="PIRSF000193">
    <property type="entry name" value="Pyrrol-5-carb_rd"/>
    <property type="match status" value="1"/>
</dbReference>
<protein>
    <recommendedName>
        <fullName evidence="9 10">Pyrroline-5-carboxylate reductase</fullName>
        <shortName evidence="9">P5C reductase</shortName>
        <shortName evidence="9">P5CR</shortName>
        <ecNumber evidence="9 10">1.5.1.2</ecNumber>
    </recommendedName>
    <alternativeName>
        <fullName evidence="9">PCA reductase</fullName>
    </alternativeName>
</protein>
<dbReference type="SUPFAM" id="SSF51735">
    <property type="entry name" value="NAD(P)-binding Rossmann-fold domains"/>
    <property type="match status" value="1"/>
</dbReference>
<evidence type="ECO:0000256" key="6">
    <source>
        <dbReference type="ARBA" id="ARBA00022857"/>
    </source>
</evidence>
<feature type="binding site" evidence="11">
    <location>
        <position position="38"/>
    </location>
    <ligand>
        <name>NADP(+)</name>
        <dbReference type="ChEBI" id="CHEBI:58349"/>
    </ligand>
</feature>
<dbReference type="Pfam" id="PF14748">
    <property type="entry name" value="P5CR_dimer"/>
    <property type="match status" value="1"/>
</dbReference>
<dbReference type="InterPro" id="IPR029036">
    <property type="entry name" value="P5CR_dimer"/>
</dbReference>
<evidence type="ECO:0000256" key="3">
    <source>
        <dbReference type="ARBA" id="ARBA00022490"/>
    </source>
</evidence>
<dbReference type="HAMAP" id="MF_01925">
    <property type="entry name" value="P5C_reductase"/>
    <property type="match status" value="1"/>
</dbReference>
<keyword evidence="4 9" id="KW-0028">Amino-acid biosynthesis</keyword>
<dbReference type="GO" id="GO:0004735">
    <property type="term" value="F:pyrroline-5-carboxylate reductase activity"/>
    <property type="evidence" value="ECO:0007669"/>
    <property type="project" value="UniProtKB-UniRule"/>
</dbReference>
<comment type="catalytic activity">
    <reaction evidence="9 12">
        <text>L-proline + NADP(+) = (S)-1-pyrroline-5-carboxylate + NADPH + 2 H(+)</text>
        <dbReference type="Rhea" id="RHEA:14109"/>
        <dbReference type="ChEBI" id="CHEBI:15378"/>
        <dbReference type="ChEBI" id="CHEBI:17388"/>
        <dbReference type="ChEBI" id="CHEBI:57783"/>
        <dbReference type="ChEBI" id="CHEBI:58349"/>
        <dbReference type="ChEBI" id="CHEBI:60039"/>
        <dbReference type="EC" id="1.5.1.2"/>
    </reaction>
</comment>
<accession>A0A402AB37</accession>
<dbReference type="UniPathway" id="UPA00098">
    <property type="reaction ID" value="UER00361"/>
</dbReference>
<comment type="caution">
    <text evidence="15">The sequence shown here is derived from an EMBL/GenBank/DDBJ whole genome shotgun (WGS) entry which is preliminary data.</text>
</comment>
<evidence type="ECO:0000313" key="16">
    <source>
        <dbReference type="Proteomes" id="UP000287352"/>
    </source>
</evidence>
<evidence type="ECO:0000256" key="5">
    <source>
        <dbReference type="ARBA" id="ARBA00022650"/>
    </source>
</evidence>
<comment type="function">
    <text evidence="8 9">Catalyzes the reduction of 1-pyrroline-5-carboxylate (PCA) to L-proline.</text>
</comment>
<keyword evidence="16" id="KW-1185">Reference proteome</keyword>
<dbReference type="PROSITE" id="PS00521">
    <property type="entry name" value="P5CR"/>
    <property type="match status" value="1"/>
</dbReference>
<feature type="binding site" evidence="11">
    <location>
        <begin position="10"/>
        <end position="15"/>
    </location>
    <ligand>
        <name>NADP(+)</name>
        <dbReference type="ChEBI" id="CHEBI:58349"/>
    </ligand>
</feature>
<sequence>MLTKKRLFFLGAGSMAEAMIKGLLAAQLLPAEQISVSTRKRTEHLQELSTTYGIHRCQDKRAEIEAADIIIIAVKPFDVATALQEVRESISARQMVISVAAGIATEDIESCFSEQVPVIRAMPNTSSFVQESATALCGGRWADQEHIALAENLFSAIGISVVVKEGLMNAVTGLSGSGPAYFYYVFEGLIQAGLECGLPEETCRTLLLQTVYGAAKMLKTTGKEPAELRRQVTSPNGTTMAGISVLEQGDVLNHFVQAVKRATQRSEEMGRQSNPAHV</sequence>
<dbReference type="InterPro" id="IPR008927">
    <property type="entry name" value="6-PGluconate_DH-like_C_sf"/>
</dbReference>
<dbReference type="FunFam" id="1.10.3730.10:FF:000001">
    <property type="entry name" value="Pyrroline-5-carboxylate reductase"/>
    <property type="match status" value="1"/>
</dbReference>
<comment type="subcellular location">
    <subcellularLocation>
        <location evidence="1 9">Cytoplasm</location>
    </subcellularLocation>
</comment>
<keyword evidence="6 9" id="KW-0521">NADP</keyword>
<dbReference type="AlphaFoldDB" id="A0A402AB37"/>
<evidence type="ECO:0000256" key="2">
    <source>
        <dbReference type="ARBA" id="ARBA00005525"/>
    </source>
</evidence>
<dbReference type="Pfam" id="PF03807">
    <property type="entry name" value="F420_oxidored"/>
    <property type="match status" value="1"/>
</dbReference>
<feature type="domain" description="Pyrroline-5-carboxylate reductase dimerisation" evidence="14">
    <location>
        <begin position="165"/>
        <end position="269"/>
    </location>
</feature>
<dbReference type="GO" id="GO:0055129">
    <property type="term" value="P:L-proline biosynthetic process"/>
    <property type="evidence" value="ECO:0007669"/>
    <property type="project" value="UniProtKB-UniRule"/>
</dbReference>
<organism evidence="15 16">
    <name type="scientific">Tengunoibacter tsumagoiensis</name>
    <dbReference type="NCBI Taxonomy" id="2014871"/>
    <lineage>
        <taxon>Bacteria</taxon>
        <taxon>Bacillati</taxon>
        <taxon>Chloroflexota</taxon>
        <taxon>Ktedonobacteria</taxon>
        <taxon>Ktedonobacterales</taxon>
        <taxon>Dictyobacteraceae</taxon>
        <taxon>Tengunoibacter</taxon>
    </lineage>
</organism>
<proteinExistence type="inferred from homology"/>
<dbReference type="RefSeq" id="WP_126583556.1">
    <property type="nucleotide sequence ID" value="NZ_BIFR01000002.1"/>
</dbReference>
<dbReference type="EC" id="1.5.1.2" evidence="9 10"/>
<dbReference type="PANTHER" id="PTHR11645:SF49">
    <property type="entry name" value="PYRROLINE-5-CARBOXYLATE REDUCTASE 1"/>
    <property type="match status" value="1"/>
</dbReference>
<dbReference type="Gene3D" id="3.40.50.720">
    <property type="entry name" value="NAD(P)-binding Rossmann-like Domain"/>
    <property type="match status" value="1"/>
</dbReference>
<keyword evidence="5 9" id="KW-0641">Proline biosynthesis</keyword>
<comment type="similarity">
    <text evidence="2 9 12">Belongs to the pyrroline-5-carboxylate reductase family.</text>
</comment>
<evidence type="ECO:0000313" key="15">
    <source>
        <dbReference type="EMBL" id="GCE16175.1"/>
    </source>
</evidence>
<gene>
    <name evidence="9 15" type="primary">proC</name>
    <name evidence="15" type="ORF">KTT_60340</name>
</gene>
<evidence type="ECO:0000256" key="1">
    <source>
        <dbReference type="ARBA" id="ARBA00004496"/>
    </source>
</evidence>
<dbReference type="InterPro" id="IPR028939">
    <property type="entry name" value="P5C_Rdtase_cat_N"/>
</dbReference>
<dbReference type="InterPro" id="IPR036291">
    <property type="entry name" value="NAD(P)-bd_dom_sf"/>
</dbReference>
<evidence type="ECO:0000259" key="13">
    <source>
        <dbReference type="Pfam" id="PF03807"/>
    </source>
</evidence>
<dbReference type="NCBIfam" id="TIGR00112">
    <property type="entry name" value="proC"/>
    <property type="match status" value="1"/>
</dbReference>
<comment type="pathway">
    <text evidence="9 12">Amino-acid biosynthesis; L-proline biosynthesis; L-proline from L-glutamate 5-semialdehyde: step 1/1.</text>
</comment>
<dbReference type="OrthoDB" id="9805754at2"/>
<evidence type="ECO:0000256" key="4">
    <source>
        <dbReference type="ARBA" id="ARBA00022605"/>
    </source>
</evidence>